<name>A0A4R4J3G0_PHOLU</name>
<reference evidence="1 2" key="1">
    <citation type="journal article" date="2019" name="Int. J. Syst. Evol. Microbiol.">
        <title>Photorhabdus khanii subsp. guanajuatensis subsp. nov., isolated from Heterorhabditis atacamensis, and Photorhabdus luminescens subsp. mexicana subsp. nov., isolated from Heterorhabditis mexicana entomopathogenic nematodes.</title>
        <authorList>
            <person name="Machado R.A.R."/>
            <person name="Bruno P."/>
            <person name="Arce C.C.M."/>
            <person name="Liechti N."/>
            <person name="Kohler A."/>
            <person name="Bernal J."/>
            <person name="Bruggmann R."/>
            <person name="Turlings T.C.J."/>
        </authorList>
    </citation>
    <scope>NUCLEOTIDE SEQUENCE [LARGE SCALE GENOMIC DNA]</scope>
    <source>
        <strain evidence="1 2">MEX47-22</strain>
    </source>
</reference>
<proteinExistence type="predicted"/>
<gene>
    <name evidence="1" type="ORF">C5468_16750</name>
</gene>
<organism evidence="1 2">
    <name type="scientific">Photorhabdus luminescens subsp. mexicana</name>
    <dbReference type="NCBI Taxonomy" id="2100167"/>
    <lineage>
        <taxon>Bacteria</taxon>
        <taxon>Pseudomonadati</taxon>
        <taxon>Pseudomonadota</taxon>
        <taxon>Gammaproteobacteria</taxon>
        <taxon>Enterobacterales</taxon>
        <taxon>Morganellaceae</taxon>
        <taxon>Photorhabdus</taxon>
    </lineage>
</organism>
<dbReference type="Proteomes" id="UP000295550">
    <property type="component" value="Unassembled WGS sequence"/>
</dbReference>
<sequence length="63" mass="7306">MFKIIVTTKNYRTGRITTETFRNKYKTYQGAEKAARGMRRVCMPDSKTITETVDADVVEVKRT</sequence>
<comment type="caution">
    <text evidence="1">The sequence shown here is derived from an EMBL/GenBank/DDBJ whole genome shotgun (WGS) entry which is preliminary data.</text>
</comment>
<evidence type="ECO:0000313" key="1">
    <source>
        <dbReference type="EMBL" id="TDB48053.1"/>
    </source>
</evidence>
<accession>A0A4R4J3G0</accession>
<dbReference type="RefSeq" id="WP_132346759.1">
    <property type="nucleotide sequence ID" value="NZ_CAWOLF010000018.1"/>
</dbReference>
<protein>
    <submittedName>
        <fullName evidence="1">Uncharacterized protein</fullName>
    </submittedName>
</protein>
<dbReference type="AlphaFoldDB" id="A0A4R4J3G0"/>
<evidence type="ECO:0000313" key="2">
    <source>
        <dbReference type="Proteomes" id="UP000295550"/>
    </source>
</evidence>
<dbReference type="EMBL" id="PUJX01000018">
    <property type="protein sequence ID" value="TDB48053.1"/>
    <property type="molecule type" value="Genomic_DNA"/>
</dbReference>